<dbReference type="SMART" id="SM01359">
    <property type="entry name" value="A2M_N_2"/>
    <property type="match status" value="1"/>
</dbReference>
<dbReference type="InterPro" id="IPR011625">
    <property type="entry name" value="A2M_N_BRD"/>
</dbReference>
<dbReference type="GeneTree" id="ENSGT00940000154904"/>
<dbReference type="AlphaFoldDB" id="A0A670YWU0"/>
<keyword evidence="5" id="KW-0882">Thioester bond</keyword>
<keyword evidence="4" id="KW-0722">Serine protease inhibitor</keyword>
<accession>A0A670YWU0</accession>
<keyword evidence="2" id="KW-0646">Protease inhibitor</keyword>
<comment type="similarity">
    <text evidence="1">Belongs to the protease inhibitor I39 (alpha-2-macroglobulin) family.</text>
</comment>
<dbReference type="GO" id="GO:0005615">
    <property type="term" value="C:extracellular space"/>
    <property type="evidence" value="ECO:0007669"/>
    <property type="project" value="InterPro"/>
</dbReference>
<dbReference type="Gene3D" id="2.60.40.1930">
    <property type="match status" value="2"/>
</dbReference>
<dbReference type="InterPro" id="IPR009048">
    <property type="entry name" value="A-macroglobulin_rcpt-bd"/>
</dbReference>
<dbReference type="Pfam" id="PF07677">
    <property type="entry name" value="A2M_recep"/>
    <property type="match status" value="1"/>
</dbReference>
<evidence type="ECO:0000259" key="8">
    <source>
        <dbReference type="SMART" id="SM01359"/>
    </source>
</evidence>
<evidence type="ECO:0000256" key="3">
    <source>
        <dbReference type="ARBA" id="ARBA00022729"/>
    </source>
</evidence>
<dbReference type="PANTHER" id="PTHR11412">
    <property type="entry name" value="MACROGLOBULIN / COMPLEMENT"/>
    <property type="match status" value="1"/>
</dbReference>
<sequence>LFSKGYRFWNLDCLKLTRAKLASLHFMSLLPRHLQDPKRNRLFQWRDVDLKGGLVQLEFPLASEPALGTYKVVVQKDSESNVQHSFTVEEYVLPKFEVVVKTAPVITILDKELEVTACGKYTYGKPVPGLVRIRVCRKFSHFRSSCYGEESKAVCEEFSGEADIHGCFSHVVDLKIFQLKRSGFQNEINLKLEDGRRNPITNKTIKIRISGVQNSSYFTTDENGKAHFSIETSGFTSDNVHYAEVPHCYDSNWVFPEHRSAYVTVSRFHSPSQSYLNIQKLPGKLKCGQDAVIPVHYILNSEVIKDKEVFFHYLVVSRGDIVKSGTHPLKEKHNKGTFNLDLPVDITIAPLARLLVYTILDNGELVVHSADFPVEPCFANKVSLRFADREGLPGSSINLHLAAAQNSLCAIHTVDESVFLLKPEAELSPQTVRPNCQPGLGVHVGRLASTEVAEFKMEDAIANAVETTIRSYFPETWIWSLKQCSSNLGIHLTECPFLVLGEVNFTITAEALKSTQLCGNEIAEVPAKGQRDIVIKTLLVEVRTENNQPTTIPLKVPENIVEKSARATFCVLGDILGSAIQNVHQLLQLPSGCGEQNIALLAPNIYILDYLNKTDQLTEETKSKAIGYLVAGYQRQLNYKHADGSYSTFGQSSNQPGNTWLTAFVLKCFSQMKRHILVEERHLSDAETFLALKQKANGCFQASGTLLNNALQGGVDSEITLSAYITISLLEIPLPVTHSVVRNALFCLETVSQQKDLPVYTLALLGYAFSLAHKEDQVATILQSLQEKAVKGDDGSIHWERPVKPEASQPFYYPPRAPSAEVETASYVLLTYLTRRPALPDAASANRAPAPSQDDLAEATKIVTWLIKQQNPYGGFSSTQDTVVALQGLALYAGFTFAKNAAGSTVNLKSGGNNVREFHVDNSNRLLLQCQALPSVPGEYTTVVTGESCIYLQTTLRYNVLPHPEEAPFALTVSTIPETCVGVKAHKEFDIAVNVSYVGKRLASNMAIVKVKIVSGFAPNKPSVRKLKNQGPIQRVDVTANSVDLYLEKLTNTTVQFSFTVERSVEIQNQRPAFVKVYDYYDDESAVVPYHAPCSSGIV</sequence>
<dbReference type="InterPro" id="IPR013783">
    <property type="entry name" value="Ig-like_fold"/>
</dbReference>
<reference evidence="10" key="1">
    <citation type="submission" date="2025-08" db="UniProtKB">
        <authorList>
            <consortium name="Ensembl"/>
        </authorList>
    </citation>
    <scope>IDENTIFICATION</scope>
</reference>
<feature type="domain" description="Alpha-2-macroglobulin bait region" evidence="8">
    <location>
        <begin position="276"/>
        <end position="421"/>
    </location>
</feature>
<evidence type="ECO:0000256" key="2">
    <source>
        <dbReference type="ARBA" id="ARBA00022690"/>
    </source>
</evidence>
<dbReference type="Pfam" id="PF17789">
    <property type="entry name" value="MG4"/>
    <property type="match status" value="1"/>
</dbReference>
<dbReference type="Gene3D" id="2.60.40.690">
    <property type="entry name" value="Alpha-macroglobulin, receptor-binding domain"/>
    <property type="match status" value="1"/>
</dbReference>
<dbReference type="Pfam" id="PF17791">
    <property type="entry name" value="MG3"/>
    <property type="match status" value="1"/>
</dbReference>
<name>A0A670YWU0_PSETE</name>
<dbReference type="InterPro" id="IPR011626">
    <property type="entry name" value="Alpha-macroglobulin_TED"/>
</dbReference>
<dbReference type="GO" id="GO:0004867">
    <property type="term" value="F:serine-type endopeptidase inhibitor activity"/>
    <property type="evidence" value="ECO:0007669"/>
    <property type="project" value="UniProtKB-KW"/>
</dbReference>
<dbReference type="Gene3D" id="6.20.50.160">
    <property type="match status" value="1"/>
</dbReference>
<protein>
    <recommendedName>
        <fullName evidence="12">Alpha-2-macroglobulin</fullName>
    </recommendedName>
</protein>
<gene>
    <name evidence="10" type="primary">LOC113450239</name>
</gene>
<evidence type="ECO:0000313" key="10">
    <source>
        <dbReference type="Ensembl" id="ENSPTXP00000016267.1"/>
    </source>
</evidence>
<dbReference type="InterPro" id="IPR008930">
    <property type="entry name" value="Terpenoid_cyclase/PrenylTrfase"/>
</dbReference>
<evidence type="ECO:0000256" key="6">
    <source>
        <dbReference type="ARBA" id="ARBA00023157"/>
    </source>
</evidence>
<dbReference type="Gene3D" id="2.60.40.1940">
    <property type="match status" value="1"/>
</dbReference>
<dbReference type="PANTHER" id="PTHR11412:SF165">
    <property type="entry name" value="ALPHA-2-MACROGLOBULIN"/>
    <property type="match status" value="1"/>
</dbReference>
<evidence type="ECO:0000256" key="4">
    <source>
        <dbReference type="ARBA" id="ARBA00022900"/>
    </source>
</evidence>
<dbReference type="SUPFAM" id="SSF49410">
    <property type="entry name" value="Alpha-macroglobulin receptor domain"/>
    <property type="match status" value="1"/>
</dbReference>
<dbReference type="OMA" id="CVKGVPV"/>
<keyword evidence="6" id="KW-1015">Disulfide bond</keyword>
<dbReference type="Pfam" id="PF07678">
    <property type="entry name" value="TED_complement"/>
    <property type="match status" value="1"/>
</dbReference>
<dbReference type="InterPro" id="IPR040839">
    <property type="entry name" value="MG4"/>
</dbReference>
<feature type="domain" description="Alpha-macroglobulin receptor-binding" evidence="9">
    <location>
        <begin position="1004"/>
        <end position="1090"/>
    </location>
</feature>
<evidence type="ECO:0008006" key="12">
    <source>
        <dbReference type="Google" id="ProtNLM"/>
    </source>
</evidence>
<dbReference type="SMART" id="SM01419">
    <property type="entry name" value="Thiol-ester_cl"/>
    <property type="match status" value="1"/>
</dbReference>
<dbReference type="InterPro" id="IPR050473">
    <property type="entry name" value="A2M/Complement_sys"/>
</dbReference>
<dbReference type="InterPro" id="IPR036595">
    <property type="entry name" value="A-macroglobulin_rcpt-bd_sf"/>
</dbReference>
<dbReference type="PROSITE" id="PS00477">
    <property type="entry name" value="ALPHA_2_MACROGLOBULIN"/>
    <property type="match status" value="1"/>
</dbReference>
<keyword evidence="7" id="KW-0325">Glycoprotein</keyword>
<evidence type="ECO:0000256" key="5">
    <source>
        <dbReference type="ARBA" id="ARBA00022966"/>
    </source>
</evidence>
<dbReference type="InterPro" id="IPR041813">
    <property type="entry name" value="A2M_TED"/>
</dbReference>
<dbReference type="InterPro" id="IPR019742">
    <property type="entry name" value="MacrogloblnA2_CS"/>
</dbReference>
<dbReference type="Gene3D" id="2.60.40.10">
    <property type="entry name" value="Immunoglobulins"/>
    <property type="match status" value="2"/>
</dbReference>
<evidence type="ECO:0000256" key="7">
    <source>
        <dbReference type="ARBA" id="ARBA00023180"/>
    </source>
</evidence>
<dbReference type="Gene3D" id="2.60.120.1540">
    <property type="match status" value="1"/>
</dbReference>
<organism evidence="10 11">
    <name type="scientific">Pseudonaja textilis</name>
    <name type="common">Eastern brown snake</name>
    <dbReference type="NCBI Taxonomy" id="8673"/>
    <lineage>
        <taxon>Eukaryota</taxon>
        <taxon>Metazoa</taxon>
        <taxon>Chordata</taxon>
        <taxon>Craniata</taxon>
        <taxon>Vertebrata</taxon>
        <taxon>Euteleostomi</taxon>
        <taxon>Lepidosauria</taxon>
        <taxon>Squamata</taxon>
        <taxon>Bifurcata</taxon>
        <taxon>Unidentata</taxon>
        <taxon>Episquamata</taxon>
        <taxon>Toxicofera</taxon>
        <taxon>Serpentes</taxon>
        <taxon>Colubroidea</taxon>
        <taxon>Elapidae</taxon>
        <taxon>Hydrophiinae</taxon>
        <taxon>Pseudonaja</taxon>
    </lineage>
</organism>
<dbReference type="InterPro" id="IPR014756">
    <property type="entry name" value="Ig_E-set"/>
</dbReference>
<dbReference type="SMART" id="SM01361">
    <property type="entry name" value="A2M_recep"/>
    <property type="match status" value="1"/>
</dbReference>
<dbReference type="SUPFAM" id="SSF48239">
    <property type="entry name" value="Terpenoid cyclases/Protein prenyltransferases"/>
    <property type="match status" value="1"/>
</dbReference>
<evidence type="ECO:0000259" key="9">
    <source>
        <dbReference type="SMART" id="SM01361"/>
    </source>
</evidence>
<dbReference type="Pfam" id="PF07703">
    <property type="entry name" value="A2M_BRD"/>
    <property type="match status" value="1"/>
</dbReference>
<dbReference type="SUPFAM" id="SSF81296">
    <property type="entry name" value="E set domains"/>
    <property type="match status" value="1"/>
</dbReference>
<dbReference type="Ensembl" id="ENSPTXT00000016767.1">
    <property type="protein sequence ID" value="ENSPTXP00000016267.1"/>
    <property type="gene ID" value="ENSPTXG00000011246.1"/>
</dbReference>
<dbReference type="InterPro" id="IPR047565">
    <property type="entry name" value="Alpha-macroglob_thiol-ester_cl"/>
</dbReference>
<proteinExistence type="inferred from homology"/>
<dbReference type="Gene3D" id="1.50.10.20">
    <property type="match status" value="1"/>
</dbReference>
<keyword evidence="3" id="KW-0732">Signal</keyword>
<evidence type="ECO:0000313" key="11">
    <source>
        <dbReference type="Proteomes" id="UP000472273"/>
    </source>
</evidence>
<dbReference type="Proteomes" id="UP000472273">
    <property type="component" value="Unplaced"/>
</dbReference>
<dbReference type="CDD" id="cd02897">
    <property type="entry name" value="A2M_2"/>
    <property type="match status" value="1"/>
</dbReference>
<keyword evidence="11" id="KW-1185">Reference proteome</keyword>
<evidence type="ECO:0000256" key="1">
    <source>
        <dbReference type="ARBA" id="ARBA00010952"/>
    </source>
</evidence>
<dbReference type="FunFam" id="1.50.10.20:FF:000001">
    <property type="entry name" value="CD109 isoform 1"/>
    <property type="match status" value="1"/>
</dbReference>
<dbReference type="InterPro" id="IPR041555">
    <property type="entry name" value="MG3"/>
</dbReference>
<reference evidence="10" key="2">
    <citation type="submission" date="2025-09" db="UniProtKB">
        <authorList>
            <consortium name="Ensembl"/>
        </authorList>
    </citation>
    <scope>IDENTIFICATION</scope>
</reference>